<dbReference type="Gene3D" id="2.140.10.30">
    <property type="entry name" value="Dipeptidylpeptidase IV, N-terminal domain"/>
    <property type="match status" value="1"/>
</dbReference>
<dbReference type="InterPro" id="IPR029058">
    <property type="entry name" value="AB_hydrolase_fold"/>
</dbReference>
<feature type="domain" description="Peptidase S9 prolyl oligopeptidase catalytic" evidence="1">
    <location>
        <begin position="551"/>
        <end position="749"/>
    </location>
</feature>
<evidence type="ECO:0000313" key="4">
    <source>
        <dbReference type="Proteomes" id="UP000036987"/>
    </source>
</evidence>
<dbReference type="PANTHER" id="PTHR11731">
    <property type="entry name" value="PROTEASE FAMILY S9B,C DIPEPTIDYL-PEPTIDASE IV-RELATED"/>
    <property type="match status" value="1"/>
</dbReference>
<dbReference type="Proteomes" id="UP000036987">
    <property type="component" value="Unassembled WGS sequence"/>
</dbReference>
<protein>
    <submittedName>
        <fullName evidence="3">Dipeptidyl peptidase</fullName>
    </submittedName>
</protein>
<accession>A0A0K9PD44</accession>
<dbReference type="PANTHER" id="PTHR11731:SF193">
    <property type="entry name" value="DIPEPTIDYL PEPTIDASE 9"/>
    <property type="match status" value="1"/>
</dbReference>
<feature type="domain" description="Dipeptidylpeptidase IV N-terminal" evidence="2">
    <location>
        <begin position="129"/>
        <end position="463"/>
    </location>
</feature>
<dbReference type="InterPro" id="IPR002469">
    <property type="entry name" value="Peptidase_S9B_N"/>
</dbReference>
<evidence type="ECO:0000259" key="1">
    <source>
        <dbReference type="Pfam" id="PF00326"/>
    </source>
</evidence>
<reference evidence="4" key="1">
    <citation type="journal article" date="2016" name="Nature">
        <title>The genome of the seagrass Zostera marina reveals angiosperm adaptation to the sea.</title>
        <authorList>
            <person name="Olsen J.L."/>
            <person name="Rouze P."/>
            <person name="Verhelst B."/>
            <person name="Lin Y.-C."/>
            <person name="Bayer T."/>
            <person name="Collen J."/>
            <person name="Dattolo E."/>
            <person name="De Paoli E."/>
            <person name="Dittami S."/>
            <person name="Maumus F."/>
            <person name="Michel G."/>
            <person name="Kersting A."/>
            <person name="Lauritano C."/>
            <person name="Lohaus R."/>
            <person name="Toepel M."/>
            <person name="Tonon T."/>
            <person name="Vanneste K."/>
            <person name="Amirebrahimi M."/>
            <person name="Brakel J."/>
            <person name="Bostroem C."/>
            <person name="Chovatia M."/>
            <person name="Grimwood J."/>
            <person name="Jenkins J.W."/>
            <person name="Jueterbock A."/>
            <person name="Mraz A."/>
            <person name="Stam W.T."/>
            <person name="Tice H."/>
            <person name="Bornberg-Bauer E."/>
            <person name="Green P.J."/>
            <person name="Pearson G.A."/>
            <person name="Procaccini G."/>
            <person name="Duarte C.M."/>
            <person name="Schmutz J."/>
            <person name="Reusch T.B.H."/>
            <person name="Van de Peer Y."/>
        </authorList>
    </citation>
    <scope>NUCLEOTIDE SEQUENCE [LARGE SCALE GENOMIC DNA]</scope>
    <source>
        <strain evidence="4">cv. Finnish</strain>
    </source>
</reference>
<keyword evidence="4" id="KW-1185">Reference proteome</keyword>
<dbReference type="OrthoDB" id="16520at2759"/>
<dbReference type="SUPFAM" id="SSF82171">
    <property type="entry name" value="DPP6 N-terminal domain-like"/>
    <property type="match status" value="1"/>
</dbReference>
<proteinExistence type="predicted"/>
<organism evidence="3 4">
    <name type="scientific">Zostera marina</name>
    <name type="common">Eelgrass</name>
    <dbReference type="NCBI Taxonomy" id="29655"/>
    <lineage>
        <taxon>Eukaryota</taxon>
        <taxon>Viridiplantae</taxon>
        <taxon>Streptophyta</taxon>
        <taxon>Embryophyta</taxon>
        <taxon>Tracheophyta</taxon>
        <taxon>Spermatophyta</taxon>
        <taxon>Magnoliopsida</taxon>
        <taxon>Liliopsida</taxon>
        <taxon>Zosteraceae</taxon>
        <taxon>Zostera</taxon>
    </lineage>
</organism>
<evidence type="ECO:0000313" key="3">
    <source>
        <dbReference type="EMBL" id="KMZ66147.1"/>
    </source>
</evidence>
<dbReference type="SUPFAM" id="SSF53474">
    <property type="entry name" value="alpha/beta-Hydrolases"/>
    <property type="match status" value="1"/>
</dbReference>
<dbReference type="Pfam" id="PF00326">
    <property type="entry name" value="Peptidase_S9"/>
    <property type="match status" value="1"/>
</dbReference>
<comment type="caution">
    <text evidence="3">The sequence shown here is derived from an EMBL/GenBank/DDBJ whole genome shotgun (WGS) entry which is preliminary data.</text>
</comment>
<dbReference type="InterPro" id="IPR050278">
    <property type="entry name" value="Serine_Prot_S9B/DPPIV"/>
</dbReference>
<dbReference type="Gene3D" id="3.40.50.1820">
    <property type="entry name" value="alpha/beta hydrolase"/>
    <property type="match status" value="1"/>
</dbReference>
<dbReference type="STRING" id="29655.A0A0K9PD44"/>
<dbReference type="InterPro" id="IPR001375">
    <property type="entry name" value="Peptidase_S9_cat"/>
</dbReference>
<dbReference type="EMBL" id="LFYR01000981">
    <property type="protein sequence ID" value="KMZ66147.1"/>
    <property type="molecule type" value="Genomic_DNA"/>
</dbReference>
<evidence type="ECO:0000259" key="2">
    <source>
        <dbReference type="Pfam" id="PF00930"/>
    </source>
</evidence>
<gene>
    <name evidence="3" type="ORF">ZOSMA_2G01590</name>
</gene>
<name>A0A0K9PD44_ZOSMR</name>
<dbReference type="OMA" id="VTHMTPQ"/>
<dbReference type="GO" id="GO:0008236">
    <property type="term" value="F:serine-type peptidase activity"/>
    <property type="evidence" value="ECO:0007669"/>
    <property type="project" value="InterPro"/>
</dbReference>
<dbReference type="GO" id="GO:0006508">
    <property type="term" value="P:proteolysis"/>
    <property type="evidence" value="ECO:0000318"/>
    <property type="project" value="GO_Central"/>
</dbReference>
<dbReference type="AlphaFoldDB" id="A0A0K9PD44"/>
<dbReference type="Pfam" id="PF00930">
    <property type="entry name" value="DPPIV_N"/>
    <property type="match status" value="1"/>
</dbReference>
<dbReference type="GO" id="GO:0008239">
    <property type="term" value="F:dipeptidyl-peptidase activity"/>
    <property type="evidence" value="ECO:0000318"/>
    <property type="project" value="GO_Central"/>
</dbReference>
<sequence>MAEANDDTFLFTPESIVKSPLPGYTVPSSIAFSPDDKIISYLYSPDASFHREVFVYDLKRKTHDRLFRPPDGEGLDESKFSAEEKLRRERARERGLGVTRYEWVTKTASPIDAQNHQIMVPLPSGIFFQKLNCSEPELLLKSGISPIMDPHLSPDGSMLAYVKDKELYVLCLANWQIQQLTFGARGYAKTHGLAEYIAQEEMDRKAGFWWSPDSKNIAFTEVDSSGIPLFRIMHQGKNSVGPDSEEDHAYPFAGASNVKVKLGLVPSSGGDVTWMDIICGDVNSDEEYLARVNWMPDNTLTAQVLNRHQTKLRLLKFDISGKRKVLMVEEQNQLWINLHDCFTPLDKRTNKFSGGFLWASEKTGFRHLYLHDNNGTCLGPLTEGDWMVEHIAGINEITGLVYFTGTMDSPLDTQLYCTNLFPDMNLPLQTPRRITRGSGRHTVILDHQMRKFVDVHDSLSSPPRLLLCSLEDGNLIMPLFENKYNIPKSKLFQYVSPPEISAITASDGTILYGALYKPDASKFGPPPYKTLVHVYGGPCVQLVNDSWVNTVDLRAQYLRSKGILVWKMDNRGTARRGLKFESSLKYNFGATDADDQLTGVEWLVNQGLAKSGHIGIYGWSYGGYLSAICLARFPDTFCCAISGAPVTNFDGYDTFYTERYMGLPSENPLAYENSSVMHHVPKLKGKLLLIHGMIDENVHFRHTARLVNSLIAARKSYEMLVFPDERHMPRRLRDRVYMEEQIWDFVQKNI</sequence>